<dbReference type="Proteomes" id="UP000225706">
    <property type="component" value="Unassembled WGS sequence"/>
</dbReference>
<organism evidence="11 12">
    <name type="scientific">Stylophora pistillata</name>
    <name type="common">Smooth cauliflower coral</name>
    <dbReference type="NCBI Taxonomy" id="50429"/>
    <lineage>
        <taxon>Eukaryota</taxon>
        <taxon>Metazoa</taxon>
        <taxon>Cnidaria</taxon>
        <taxon>Anthozoa</taxon>
        <taxon>Hexacorallia</taxon>
        <taxon>Scleractinia</taxon>
        <taxon>Astrocoeniina</taxon>
        <taxon>Pocilloporidae</taxon>
        <taxon>Stylophora</taxon>
    </lineage>
</organism>
<evidence type="ECO:0000256" key="4">
    <source>
        <dbReference type="ARBA" id="ARBA00022729"/>
    </source>
</evidence>
<dbReference type="OrthoDB" id="27095at2759"/>
<feature type="region of interest" description="Disordered" evidence="7">
    <location>
        <begin position="211"/>
        <end position="235"/>
    </location>
</feature>
<feature type="signal peptide" evidence="9">
    <location>
        <begin position="1"/>
        <end position="24"/>
    </location>
</feature>
<evidence type="ECO:0000256" key="3">
    <source>
        <dbReference type="ARBA" id="ARBA00022692"/>
    </source>
</evidence>
<keyword evidence="6 8" id="KW-0472">Membrane</keyword>
<dbReference type="GO" id="GO:0072546">
    <property type="term" value="C:EMC complex"/>
    <property type="evidence" value="ECO:0007669"/>
    <property type="project" value="TreeGrafter"/>
</dbReference>
<keyword evidence="5 8" id="KW-1133">Transmembrane helix</keyword>
<dbReference type="InterPro" id="IPR039163">
    <property type="entry name" value="EMC7"/>
</dbReference>
<gene>
    <name evidence="11" type="primary">Emc7</name>
    <name evidence="11" type="ORF">AWC38_SpisGene14509</name>
</gene>
<dbReference type="STRING" id="50429.A0A2B4RXQ2"/>
<evidence type="ECO:0000256" key="7">
    <source>
        <dbReference type="SAM" id="MobiDB-lite"/>
    </source>
</evidence>
<dbReference type="Pfam" id="PF09430">
    <property type="entry name" value="EMC7_beta-sandw"/>
    <property type="match status" value="1"/>
</dbReference>
<comment type="subcellular location">
    <subcellularLocation>
        <location evidence="1">Membrane</location>
        <topology evidence="1">Single-pass membrane protein</topology>
    </subcellularLocation>
</comment>
<reference evidence="12" key="1">
    <citation type="journal article" date="2017" name="bioRxiv">
        <title>Comparative analysis of the genomes of Stylophora pistillata and Acropora digitifera provides evidence for extensive differences between species of corals.</title>
        <authorList>
            <person name="Voolstra C.R."/>
            <person name="Li Y."/>
            <person name="Liew Y.J."/>
            <person name="Baumgarten S."/>
            <person name="Zoccola D."/>
            <person name="Flot J.-F."/>
            <person name="Tambutte S."/>
            <person name="Allemand D."/>
            <person name="Aranda M."/>
        </authorList>
    </citation>
    <scope>NUCLEOTIDE SEQUENCE [LARGE SCALE GENOMIC DNA]</scope>
</reference>
<accession>A0A2B4RXQ2</accession>
<dbReference type="PANTHER" id="PTHR13605">
    <property type="entry name" value="ER MEMBRANE PROTEIN COMPLEX SUBUNIT 7"/>
    <property type="match status" value="1"/>
</dbReference>
<comment type="similarity">
    <text evidence="2">Belongs to the EMC7 family.</text>
</comment>
<dbReference type="EMBL" id="LSMT01000294">
    <property type="protein sequence ID" value="PFX21022.1"/>
    <property type="molecule type" value="Genomic_DNA"/>
</dbReference>
<dbReference type="GO" id="GO:0030246">
    <property type="term" value="F:carbohydrate binding"/>
    <property type="evidence" value="ECO:0007669"/>
    <property type="project" value="InterPro"/>
</dbReference>
<evidence type="ECO:0000259" key="10">
    <source>
        <dbReference type="Pfam" id="PF09430"/>
    </source>
</evidence>
<name>A0A2B4RXQ2_STYPI</name>
<feature type="domain" description="ER membrane protein complex subunit 7 beta-sandwich" evidence="10">
    <location>
        <begin position="48"/>
        <end position="160"/>
    </location>
</feature>
<dbReference type="AlphaFoldDB" id="A0A2B4RXQ2"/>
<comment type="caution">
    <text evidence="11">The sequence shown here is derived from an EMBL/GenBank/DDBJ whole genome shotgun (WGS) entry which is preliminary data.</text>
</comment>
<evidence type="ECO:0000256" key="9">
    <source>
        <dbReference type="SAM" id="SignalP"/>
    </source>
</evidence>
<feature type="transmembrane region" description="Helical" evidence="8">
    <location>
        <begin position="153"/>
        <end position="175"/>
    </location>
</feature>
<evidence type="ECO:0000313" key="12">
    <source>
        <dbReference type="Proteomes" id="UP000225706"/>
    </source>
</evidence>
<dbReference type="PANTHER" id="PTHR13605:SF4">
    <property type="entry name" value="ER MEMBRANE PROTEIN COMPLEX SUBUNIT 7"/>
    <property type="match status" value="1"/>
</dbReference>
<proteinExistence type="inferred from homology"/>
<evidence type="ECO:0000256" key="2">
    <source>
        <dbReference type="ARBA" id="ARBA00008880"/>
    </source>
</evidence>
<evidence type="ECO:0000313" key="11">
    <source>
        <dbReference type="EMBL" id="PFX21022.1"/>
    </source>
</evidence>
<dbReference type="InterPro" id="IPR019008">
    <property type="entry name" value="Beta_sandwich_EMC7"/>
</dbReference>
<evidence type="ECO:0000256" key="8">
    <source>
        <dbReference type="SAM" id="Phobius"/>
    </source>
</evidence>
<evidence type="ECO:0000256" key="5">
    <source>
        <dbReference type="ARBA" id="ARBA00022989"/>
    </source>
</evidence>
<sequence length="235" mass="26656">MALTELYMFLVLMIFTILPNVWQADGNTGEESLERYKIDGKVFIQGFKPADWISQTKILVDGGNYIGFLKSDGSFTVNNVPAGSYVVEVMSPNNLFEPVRVDITRTKGKIRARKVNFLQNSVVATVPYPLKFKAKEPAPFFEKREQWKVTDMLFNPMVLMMVLPLLLLLVLPKLINSQDPETQKEMQSSMNMFNQSKDLPDISDWFAKNFSSGSKKKTTSKTAQKKAVVGSARRR</sequence>
<dbReference type="InterPro" id="IPR013784">
    <property type="entry name" value="Carb-bd-like_fold"/>
</dbReference>
<dbReference type="SUPFAM" id="SSF49452">
    <property type="entry name" value="Starch-binding domain-like"/>
    <property type="match status" value="1"/>
</dbReference>
<evidence type="ECO:0000256" key="1">
    <source>
        <dbReference type="ARBA" id="ARBA00004167"/>
    </source>
</evidence>
<evidence type="ECO:0000256" key="6">
    <source>
        <dbReference type="ARBA" id="ARBA00023136"/>
    </source>
</evidence>
<keyword evidence="4 9" id="KW-0732">Signal</keyword>
<keyword evidence="12" id="KW-1185">Reference proteome</keyword>
<feature type="chain" id="PRO_5012518666" evidence="9">
    <location>
        <begin position="25"/>
        <end position="235"/>
    </location>
</feature>
<keyword evidence="3 8" id="KW-0812">Transmembrane</keyword>
<protein>
    <submittedName>
        <fullName evidence="11">ER membrane protein complex subunit 7</fullName>
    </submittedName>
</protein>